<gene>
    <name evidence="2" type="ORF">GBZ48_21455</name>
</gene>
<dbReference type="RefSeq" id="WP_174472864.1">
    <property type="nucleotide sequence ID" value="NZ_JAGINN010000020.1"/>
</dbReference>
<organism evidence="2 3">
    <name type="scientific">Azospirillum melinis</name>
    <dbReference type="NCBI Taxonomy" id="328839"/>
    <lineage>
        <taxon>Bacteria</taxon>
        <taxon>Pseudomonadati</taxon>
        <taxon>Pseudomonadota</taxon>
        <taxon>Alphaproteobacteria</taxon>
        <taxon>Rhodospirillales</taxon>
        <taxon>Azospirillaceae</taxon>
        <taxon>Azospirillum</taxon>
    </lineage>
</organism>
<dbReference type="Proteomes" id="UP000605086">
    <property type="component" value="Unassembled WGS sequence"/>
</dbReference>
<keyword evidence="3" id="KW-1185">Reference proteome</keyword>
<comment type="caution">
    <text evidence="2">The sequence shown here is derived from an EMBL/GenBank/DDBJ whole genome shotgun (WGS) entry which is preliminary data.</text>
</comment>
<evidence type="ECO:0000256" key="1">
    <source>
        <dbReference type="SAM" id="MobiDB-lite"/>
    </source>
</evidence>
<name>A0ABX2KPP9_9PROT</name>
<evidence type="ECO:0000313" key="3">
    <source>
        <dbReference type="Proteomes" id="UP000605086"/>
    </source>
</evidence>
<feature type="region of interest" description="Disordered" evidence="1">
    <location>
        <begin position="21"/>
        <end position="45"/>
    </location>
</feature>
<protein>
    <submittedName>
        <fullName evidence="2">Uncharacterized protein</fullName>
    </submittedName>
</protein>
<accession>A0ABX2KPP9</accession>
<feature type="compositionally biased region" description="Basic and acidic residues" evidence="1">
    <location>
        <begin position="21"/>
        <end position="34"/>
    </location>
</feature>
<sequence>MEKLNIEAILEKNPQIDRKSVEEKMKKVSEEGYPTRRGKSGSASPYASRRFFFDTKEKSEDLVDPQYRSHFGKR</sequence>
<dbReference type="EMBL" id="WHOS01000031">
    <property type="protein sequence ID" value="NUB01824.1"/>
    <property type="molecule type" value="Genomic_DNA"/>
</dbReference>
<evidence type="ECO:0000313" key="2">
    <source>
        <dbReference type="EMBL" id="NUB01824.1"/>
    </source>
</evidence>
<proteinExistence type="predicted"/>
<reference evidence="2 3" key="1">
    <citation type="submission" date="2019-10" db="EMBL/GenBank/DDBJ databases">
        <title>Genome sequence of Azospirillum melinis.</title>
        <authorList>
            <person name="Ambrosini A."/>
            <person name="Sant'Anna F.H."/>
            <person name="Cassan F.D."/>
            <person name="Souza E.M."/>
            <person name="Passaglia L.M.P."/>
        </authorList>
    </citation>
    <scope>NUCLEOTIDE SEQUENCE [LARGE SCALE GENOMIC DNA]</scope>
    <source>
        <strain evidence="2 3">TMCY0552</strain>
    </source>
</reference>